<feature type="region of interest" description="Disordered" evidence="1">
    <location>
        <begin position="31"/>
        <end position="50"/>
    </location>
</feature>
<keyword evidence="4" id="KW-1185">Reference proteome</keyword>
<evidence type="ECO:0000313" key="3">
    <source>
        <dbReference type="EMBL" id="QDA61774.1"/>
    </source>
</evidence>
<feature type="domain" description="DUF4394" evidence="2">
    <location>
        <begin position="2"/>
        <end position="44"/>
    </location>
</feature>
<evidence type="ECO:0000256" key="1">
    <source>
        <dbReference type="SAM" id="MobiDB-lite"/>
    </source>
</evidence>
<dbReference type="Proteomes" id="UP000305398">
    <property type="component" value="Chromosome"/>
</dbReference>
<dbReference type="InterPro" id="IPR025507">
    <property type="entry name" value="DUF4394"/>
</dbReference>
<protein>
    <submittedName>
        <fullName evidence="3">DUF4394 domain-containing protein</fullName>
    </submittedName>
</protein>
<evidence type="ECO:0000313" key="4">
    <source>
        <dbReference type="Proteomes" id="UP000305398"/>
    </source>
</evidence>
<reference evidence="3 4" key="1">
    <citation type="submission" date="2019-06" db="EMBL/GenBank/DDBJ databases">
        <authorList>
            <person name="Srinivasan S."/>
        </authorList>
    </citation>
    <scope>NUCLEOTIDE SEQUENCE [LARGE SCALE GENOMIC DNA]</scope>
    <source>
        <strain evidence="3 4">17J68-5</strain>
    </source>
</reference>
<feature type="region of interest" description="Disordered" evidence="1">
    <location>
        <begin position="1"/>
        <end position="25"/>
    </location>
</feature>
<accession>A0A5B8A2Y9</accession>
<proteinExistence type="predicted"/>
<dbReference type="Pfam" id="PF14339">
    <property type="entry name" value="DUF4394"/>
    <property type="match status" value="1"/>
</dbReference>
<organism evidence="3 4">
    <name type="scientific">Hymenobacter jejuensis</name>
    <dbReference type="NCBI Taxonomy" id="2502781"/>
    <lineage>
        <taxon>Bacteria</taxon>
        <taxon>Pseudomonadati</taxon>
        <taxon>Bacteroidota</taxon>
        <taxon>Cytophagia</taxon>
        <taxon>Cytophagales</taxon>
        <taxon>Hymenobacteraceae</taxon>
        <taxon>Hymenobacter</taxon>
    </lineage>
</organism>
<evidence type="ECO:0000259" key="2">
    <source>
        <dbReference type="Pfam" id="PF14339"/>
    </source>
</evidence>
<dbReference type="KEGG" id="hyj:FHG12_17470"/>
<dbReference type="EMBL" id="CP040896">
    <property type="protein sequence ID" value="QDA61774.1"/>
    <property type="molecule type" value="Genomic_DNA"/>
</dbReference>
<sequence length="68" mass="7476">MNRIRIVSSSGQNLRVNPEDGTVVEDGRIQPSDVRLGSPKRPTAASAARFPPPCMHWAMRETEARSTS</sequence>
<dbReference type="AlphaFoldDB" id="A0A5B8A2Y9"/>
<gene>
    <name evidence="3" type="ORF">FHG12_17470</name>
</gene>
<name>A0A5B8A2Y9_9BACT</name>